<evidence type="ECO:0000256" key="1">
    <source>
        <dbReference type="SAM" id="Phobius"/>
    </source>
</evidence>
<feature type="transmembrane region" description="Helical" evidence="1">
    <location>
        <begin position="46"/>
        <end position="66"/>
    </location>
</feature>
<organism evidence="2 3">
    <name type="scientific">Heterorhabditis bacteriophora</name>
    <name type="common">Entomopathogenic nematode worm</name>
    <dbReference type="NCBI Taxonomy" id="37862"/>
    <lineage>
        <taxon>Eukaryota</taxon>
        <taxon>Metazoa</taxon>
        <taxon>Ecdysozoa</taxon>
        <taxon>Nematoda</taxon>
        <taxon>Chromadorea</taxon>
        <taxon>Rhabditida</taxon>
        <taxon>Rhabditina</taxon>
        <taxon>Rhabditomorpha</taxon>
        <taxon>Strongyloidea</taxon>
        <taxon>Heterorhabditidae</taxon>
        <taxon>Heterorhabditis</taxon>
    </lineage>
</organism>
<dbReference type="Proteomes" id="UP000095283">
    <property type="component" value="Unplaced"/>
</dbReference>
<keyword evidence="2" id="KW-1185">Reference proteome</keyword>
<proteinExistence type="predicted"/>
<keyword evidence="1" id="KW-0812">Transmembrane</keyword>
<evidence type="ECO:0000313" key="2">
    <source>
        <dbReference type="Proteomes" id="UP000095283"/>
    </source>
</evidence>
<keyword evidence="1" id="KW-0472">Membrane</keyword>
<reference evidence="3" key="1">
    <citation type="submission" date="2016-11" db="UniProtKB">
        <authorList>
            <consortium name="WormBaseParasite"/>
        </authorList>
    </citation>
    <scope>IDENTIFICATION</scope>
</reference>
<name>A0A1I7WFH8_HETBA</name>
<accession>A0A1I7WFH8</accession>
<keyword evidence="1" id="KW-1133">Transmembrane helix</keyword>
<dbReference type="WBParaSite" id="Hba_03732">
    <property type="protein sequence ID" value="Hba_03732"/>
    <property type="gene ID" value="Hba_03732"/>
</dbReference>
<protein>
    <submittedName>
        <fullName evidence="3">Peptidase S1 domain-containing protein</fullName>
    </submittedName>
</protein>
<sequence>MCIYFQPYRLRVFLNTGSVTPLQYIGMSFYTVSWGRGDPTCPKPDISYIPMSSSILIVILFLILYLPSKPNTRSHRFSLRGGC</sequence>
<dbReference type="AlphaFoldDB" id="A0A1I7WFH8"/>
<evidence type="ECO:0000313" key="3">
    <source>
        <dbReference type="WBParaSite" id="Hba_03732"/>
    </source>
</evidence>
<feature type="transmembrane region" description="Helical" evidence="1">
    <location>
        <begin position="12"/>
        <end position="34"/>
    </location>
</feature>